<evidence type="ECO:0000259" key="1">
    <source>
        <dbReference type="Pfam" id="PF20241"/>
    </source>
</evidence>
<dbReference type="OMA" id="DSWIHFK"/>
<dbReference type="Pfam" id="PF20241">
    <property type="entry name" value="DUF6598"/>
    <property type="match status" value="1"/>
</dbReference>
<dbReference type="InterPro" id="IPR046533">
    <property type="entry name" value="DUF6598"/>
</dbReference>
<dbReference type="eggNOG" id="ENOG502R702">
    <property type="taxonomic scope" value="Eukaryota"/>
</dbReference>
<protein>
    <recommendedName>
        <fullName evidence="1">DUF6598 domain-containing protein</fullName>
    </recommendedName>
</protein>
<evidence type="ECO:0000313" key="3">
    <source>
        <dbReference type="Proteomes" id="UP000004995"/>
    </source>
</evidence>
<dbReference type="PANTHER" id="PTHR33065:SF167">
    <property type="entry name" value="DUF6598 DOMAIN-CONTAINING PROTEIN"/>
    <property type="match status" value="1"/>
</dbReference>
<dbReference type="AlphaFoldDB" id="K3YYK1"/>
<feature type="domain" description="DUF6598" evidence="1">
    <location>
        <begin position="3"/>
        <end position="171"/>
    </location>
</feature>
<dbReference type="EMBL" id="AGNK02000121">
    <property type="status" value="NOT_ANNOTATED_CDS"/>
    <property type="molecule type" value="Genomic_DNA"/>
</dbReference>
<dbReference type="PANTHER" id="PTHR33065">
    <property type="entry name" value="OS07G0486400 PROTEIN"/>
    <property type="match status" value="1"/>
</dbReference>
<dbReference type="Gramene" id="KQL28717">
    <property type="protein sequence ID" value="KQL28717"/>
    <property type="gene ID" value="SETIT_019355mg"/>
</dbReference>
<reference evidence="2" key="2">
    <citation type="submission" date="2018-08" db="UniProtKB">
        <authorList>
            <consortium name="EnsemblPlants"/>
        </authorList>
    </citation>
    <scope>IDENTIFICATION</scope>
    <source>
        <strain evidence="2">Yugu1</strain>
    </source>
</reference>
<dbReference type="EnsemblPlants" id="KQL28717">
    <property type="protein sequence ID" value="KQL28717"/>
    <property type="gene ID" value="SETIT_019355mg"/>
</dbReference>
<accession>K3YYK1</accession>
<sequence length="171" mass="18447">MAPKRGINLGGTTLIEYDMKIKTGGHEKDDLQLTDGISVIGSMDTWDCSVFTCRIIGDCGAIDISASRLDHAVEATVEVVISEVQGSFSMCLGCFISELDEEIQLFDGTIVESRGLGRSVVAVVMGTQMDLKFKVGSEPYGSSEYCCSFKARNHGRASELIKTDFASISVK</sequence>
<reference evidence="3" key="1">
    <citation type="journal article" date="2012" name="Nat. Biotechnol.">
        <title>Reference genome sequence of the model plant Setaria.</title>
        <authorList>
            <person name="Bennetzen J.L."/>
            <person name="Schmutz J."/>
            <person name="Wang H."/>
            <person name="Percifield R."/>
            <person name="Hawkins J."/>
            <person name="Pontaroli A.C."/>
            <person name="Estep M."/>
            <person name="Feng L."/>
            <person name="Vaughn J.N."/>
            <person name="Grimwood J."/>
            <person name="Jenkins J."/>
            <person name="Barry K."/>
            <person name="Lindquist E."/>
            <person name="Hellsten U."/>
            <person name="Deshpande S."/>
            <person name="Wang X."/>
            <person name="Wu X."/>
            <person name="Mitros T."/>
            <person name="Triplett J."/>
            <person name="Yang X."/>
            <person name="Ye C.Y."/>
            <person name="Mauro-Herrera M."/>
            <person name="Wang L."/>
            <person name="Li P."/>
            <person name="Sharma M."/>
            <person name="Sharma R."/>
            <person name="Ronald P.C."/>
            <person name="Panaud O."/>
            <person name="Kellogg E.A."/>
            <person name="Brutnell T.P."/>
            <person name="Doust A.N."/>
            <person name="Tuskan G.A."/>
            <person name="Rokhsar D."/>
            <person name="Devos K.M."/>
        </authorList>
    </citation>
    <scope>NUCLEOTIDE SEQUENCE [LARGE SCALE GENOMIC DNA]</scope>
    <source>
        <strain evidence="3">cv. Yugu1</strain>
    </source>
</reference>
<dbReference type="HOGENOM" id="CLU_034147_2_2_1"/>
<dbReference type="STRING" id="4555.K3YYK1"/>
<evidence type="ECO:0000313" key="2">
    <source>
        <dbReference type="EnsemblPlants" id="KQL28717"/>
    </source>
</evidence>
<organism evidence="2 3">
    <name type="scientific">Setaria italica</name>
    <name type="common">Foxtail millet</name>
    <name type="synonym">Panicum italicum</name>
    <dbReference type="NCBI Taxonomy" id="4555"/>
    <lineage>
        <taxon>Eukaryota</taxon>
        <taxon>Viridiplantae</taxon>
        <taxon>Streptophyta</taxon>
        <taxon>Embryophyta</taxon>
        <taxon>Tracheophyta</taxon>
        <taxon>Spermatophyta</taxon>
        <taxon>Magnoliopsida</taxon>
        <taxon>Liliopsida</taxon>
        <taxon>Poales</taxon>
        <taxon>Poaceae</taxon>
        <taxon>PACMAD clade</taxon>
        <taxon>Panicoideae</taxon>
        <taxon>Panicodae</taxon>
        <taxon>Paniceae</taxon>
        <taxon>Cenchrinae</taxon>
        <taxon>Setaria</taxon>
    </lineage>
</organism>
<keyword evidence="3" id="KW-1185">Reference proteome</keyword>
<dbReference type="InParanoid" id="K3YYK1"/>
<proteinExistence type="predicted"/>
<dbReference type="Proteomes" id="UP000004995">
    <property type="component" value="Unassembled WGS sequence"/>
</dbReference>
<name>K3YYK1_SETIT</name>